<feature type="domain" description="Gfo/Idh/MocA-like oxidoreductase N-terminal" evidence="1">
    <location>
        <begin position="7"/>
        <end position="118"/>
    </location>
</feature>
<accession>A0A0R1HGK1</accession>
<dbReference type="EMBL" id="AZDI01000007">
    <property type="protein sequence ID" value="KRK45548.1"/>
    <property type="molecule type" value="Genomic_DNA"/>
</dbReference>
<dbReference type="Proteomes" id="UP000051450">
    <property type="component" value="Unassembled WGS sequence"/>
</dbReference>
<name>A0A0R1HGK1_9LACO</name>
<dbReference type="PATRIC" id="fig|1423719.4.peg.1387"/>
<dbReference type="InterPro" id="IPR036291">
    <property type="entry name" value="NAD(P)-bd_dom_sf"/>
</dbReference>
<dbReference type="Gene3D" id="3.40.50.720">
    <property type="entry name" value="NAD(P)-binding Rossmann-like Domain"/>
    <property type="match status" value="1"/>
</dbReference>
<evidence type="ECO:0000313" key="2">
    <source>
        <dbReference type="EMBL" id="KRK45548.1"/>
    </source>
</evidence>
<dbReference type="InterPro" id="IPR000683">
    <property type="entry name" value="Gfo/Idh/MocA-like_OxRdtase_N"/>
</dbReference>
<comment type="caution">
    <text evidence="2">The sequence shown here is derived from an EMBL/GenBank/DDBJ whole genome shotgun (WGS) entry which is preliminary data.</text>
</comment>
<dbReference type="PANTHER" id="PTHR43054:SF1">
    <property type="entry name" value="SCYLLO-INOSITOL 2-DEHYDROGENASE (NADP(+)) IOLU"/>
    <property type="match status" value="1"/>
</dbReference>
<proteinExistence type="predicted"/>
<dbReference type="PANTHER" id="PTHR43054">
    <property type="match status" value="1"/>
</dbReference>
<dbReference type="Pfam" id="PF01408">
    <property type="entry name" value="GFO_IDH_MocA"/>
    <property type="match status" value="1"/>
</dbReference>
<protein>
    <submittedName>
        <fullName evidence="2">Oxidoreductase</fullName>
    </submittedName>
</protein>
<evidence type="ECO:0000259" key="1">
    <source>
        <dbReference type="Pfam" id="PF01408"/>
    </source>
</evidence>
<dbReference type="Gene3D" id="3.30.360.10">
    <property type="entry name" value="Dihydrodipicolinate Reductase, domain 2"/>
    <property type="match status" value="1"/>
</dbReference>
<evidence type="ECO:0000313" key="3">
    <source>
        <dbReference type="Proteomes" id="UP000051450"/>
    </source>
</evidence>
<reference evidence="2 3" key="1">
    <citation type="journal article" date="2015" name="Genome Announc.">
        <title>Expanding the biotechnology potential of lactobacilli through comparative genomics of 213 strains and associated genera.</title>
        <authorList>
            <person name="Sun Z."/>
            <person name="Harris H.M."/>
            <person name="McCann A."/>
            <person name="Guo C."/>
            <person name="Argimon S."/>
            <person name="Zhang W."/>
            <person name="Yang X."/>
            <person name="Jeffery I.B."/>
            <person name="Cooney J.C."/>
            <person name="Kagawa T.F."/>
            <person name="Liu W."/>
            <person name="Song Y."/>
            <person name="Salvetti E."/>
            <person name="Wrobel A."/>
            <person name="Rasinkangas P."/>
            <person name="Parkhill J."/>
            <person name="Rea M.C."/>
            <person name="O'Sullivan O."/>
            <person name="Ritari J."/>
            <person name="Douillard F.P."/>
            <person name="Paul Ross R."/>
            <person name="Yang R."/>
            <person name="Briner A.E."/>
            <person name="Felis G.E."/>
            <person name="de Vos W.M."/>
            <person name="Barrangou R."/>
            <person name="Klaenhammer T.R."/>
            <person name="Caufield P.W."/>
            <person name="Cui Y."/>
            <person name="Zhang H."/>
            <person name="O'Toole P.W."/>
        </authorList>
    </citation>
    <scope>NUCLEOTIDE SEQUENCE [LARGE SCALE GENOMIC DNA]</scope>
    <source>
        <strain evidence="2 3">DSM 15638</strain>
    </source>
</reference>
<keyword evidence="3" id="KW-1185">Reference proteome</keyword>
<gene>
    <name evidence="2" type="ORF">FC66_GL001364</name>
</gene>
<dbReference type="AlphaFoldDB" id="A0A0R1HGK1"/>
<dbReference type="SUPFAM" id="SSF55347">
    <property type="entry name" value="Glyceraldehyde-3-phosphate dehydrogenase-like, C-terminal domain"/>
    <property type="match status" value="1"/>
</dbReference>
<dbReference type="STRING" id="1423719.FC66_GL001364"/>
<dbReference type="GO" id="GO:0000166">
    <property type="term" value="F:nucleotide binding"/>
    <property type="evidence" value="ECO:0007669"/>
    <property type="project" value="InterPro"/>
</dbReference>
<organism evidence="2 3">
    <name type="scientific">Dellaglioa algida DSM 15638</name>
    <dbReference type="NCBI Taxonomy" id="1423719"/>
    <lineage>
        <taxon>Bacteria</taxon>
        <taxon>Bacillati</taxon>
        <taxon>Bacillota</taxon>
        <taxon>Bacilli</taxon>
        <taxon>Lactobacillales</taxon>
        <taxon>Lactobacillaceae</taxon>
        <taxon>Dellaglioa</taxon>
    </lineage>
</organism>
<dbReference type="SUPFAM" id="SSF51735">
    <property type="entry name" value="NAD(P)-binding Rossmann-fold domains"/>
    <property type="match status" value="1"/>
</dbReference>
<sequence length="338" mass="37547">MEVANMIKLGIIGTNWITGQFIEAAHESKEFKLTSVYSRSEAKAKDFGEQYGATNFYDNVTDFFASDSFEAIYIASPNSLHFEQIKLAIKAGKKVIAEKPMVSNPTEMAEVQEVLKKHPESQLFEAARQIHQENFKIIEQKVTVMETIQGATLTYMKYSSRYDAILAGEEPNIFSPKFSGGALQDLGVYVVYDAIAWFGAPLKVQYYPTMLPTGVDGKGVAILTYKDFNVTLNVGKTANSYLMSEIYGLKDTIVMDNAAELNEVVYRDGSDKEDMLSQFPAKNPMLAEANAFARVINNPGDAASIADYKKWQALSIAVNQVLFDLRQSAGIEFPADHK</sequence>